<protein>
    <submittedName>
        <fullName evidence="7">Type IV secretory pathway protein VirB8</fullName>
    </submittedName>
</protein>
<keyword evidence="4 5" id="KW-0472">Membrane</keyword>
<reference evidence="7 8" key="1">
    <citation type="submission" date="2019-09" db="EMBL/GenBank/DDBJ databases">
        <authorList>
            <person name="Dittami M. S."/>
        </authorList>
    </citation>
    <scope>NUCLEOTIDE SEQUENCE [LARGE SCALE GENOMIC DNA]</scope>
    <source>
        <strain evidence="7">SPHINGO391</strain>
    </source>
</reference>
<dbReference type="Proteomes" id="UP000326857">
    <property type="component" value="Unassembled WGS sequence"/>
</dbReference>
<evidence type="ECO:0000313" key="8">
    <source>
        <dbReference type="Proteomes" id="UP000326857"/>
    </source>
</evidence>
<evidence type="ECO:0000256" key="3">
    <source>
        <dbReference type="ARBA" id="ARBA00022989"/>
    </source>
</evidence>
<dbReference type="CDD" id="cd16424">
    <property type="entry name" value="VirB8"/>
    <property type="match status" value="1"/>
</dbReference>
<name>A0A5E7Z302_9SPHN</name>
<feature type="transmembrane region" description="Helical" evidence="5">
    <location>
        <begin position="47"/>
        <end position="71"/>
    </location>
</feature>
<dbReference type="SUPFAM" id="SSF54427">
    <property type="entry name" value="NTF2-like"/>
    <property type="match status" value="1"/>
</dbReference>
<evidence type="ECO:0000256" key="5">
    <source>
        <dbReference type="SAM" id="Phobius"/>
    </source>
</evidence>
<dbReference type="EMBL" id="CABVLI010000036">
    <property type="protein sequence ID" value="VVT11782.1"/>
    <property type="molecule type" value="Genomic_DNA"/>
</dbReference>
<dbReference type="InterPro" id="IPR032710">
    <property type="entry name" value="NTF2-like_dom_sf"/>
</dbReference>
<dbReference type="GO" id="GO:0030255">
    <property type="term" value="P:protein secretion by the type IV secretion system"/>
    <property type="evidence" value="ECO:0007669"/>
    <property type="project" value="InterPro"/>
</dbReference>
<keyword evidence="2 5" id="KW-0812">Transmembrane</keyword>
<evidence type="ECO:0000313" key="7">
    <source>
        <dbReference type="EMBL" id="VVT11782.1"/>
    </source>
</evidence>
<feature type="domain" description="Bacterial virulence protein VirB8" evidence="6">
    <location>
        <begin position="32"/>
        <end position="238"/>
    </location>
</feature>
<evidence type="ECO:0000256" key="4">
    <source>
        <dbReference type="ARBA" id="ARBA00023136"/>
    </source>
</evidence>
<proteinExistence type="predicted"/>
<accession>A0A5E7Z302</accession>
<organism evidence="7 8">
    <name type="scientific">Sphingomonas aurantiaca</name>
    <dbReference type="NCBI Taxonomy" id="185949"/>
    <lineage>
        <taxon>Bacteria</taxon>
        <taxon>Pseudomonadati</taxon>
        <taxon>Pseudomonadota</taxon>
        <taxon>Alphaproteobacteria</taxon>
        <taxon>Sphingomonadales</taxon>
        <taxon>Sphingomonadaceae</taxon>
        <taxon>Sphingomonas</taxon>
    </lineage>
</organism>
<dbReference type="PIRSF" id="PIRSF003299">
    <property type="entry name" value="VirB8_PtlE"/>
    <property type="match status" value="1"/>
</dbReference>
<dbReference type="GO" id="GO:0016020">
    <property type="term" value="C:membrane"/>
    <property type="evidence" value="ECO:0007669"/>
    <property type="project" value="UniProtKB-SubCell"/>
</dbReference>
<dbReference type="InterPro" id="IPR026264">
    <property type="entry name" value="VirB8/PtlE"/>
</dbReference>
<dbReference type="Pfam" id="PF04335">
    <property type="entry name" value="VirB8"/>
    <property type="match status" value="1"/>
</dbReference>
<evidence type="ECO:0000256" key="2">
    <source>
        <dbReference type="ARBA" id="ARBA00022692"/>
    </source>
</evidence>
<evidence type="ECO:0000259" key="6">
    <source>
        <dbReference type="Pfam" id="PF04335"/>
    </source>
</evidence>
<keyword evidence="3 5" id="KW-1133">Transmembrane helix</keyword>
<comment type="subcellular location">
    <subcellularLocation>
        <location evidence="1">Membrane</location>
        <topology evidence="1">Single-pass membrane protein</topology>
    </subcellularLocation>
</comment>
<dbReference type="InterPro" id="IPR007430">
    <property type="entry name" value="VirB8"/>
</dbReference>
<dbReference type="RefSeq" id="WP_199860878.1">
    <property type="nucleotide sequence ID" value="NZ_LR701528.1"/>
</dbReference>
<sequence>MLSRNKAPEGAFQARQLPADPAIMSAYFEQVASYEADKVKSARRSAVVAYVIAGVGAVAGIAGMAATASLAPLKTVVPLVFRVDNTSGSVERIYDVTGGKMAASDATTRYFLWQYVRLRQTYSPAEAETAFNAVTLMSSPAIQNEYQQGFRGSNPNSPQVVLGRDGSASVRWVSTSMLGPKLGQVRFVQIEKRGGVTLPEKRMVATIAFDFSVNKLSSSALNVNPLGFVVTSYRADQEFTQ</sequence>
<dbReference type="Gene3D" id="3.10.450.230">
    <property type="entry name" value="VirB8 protein"/>
    <property type="match status" value="1"/>
</dbReference>
<evidence type="ECO:0000256" key="1">
    <source>
        <dbReference type="ARBA" id="ARBA00004167"/>
    </source>
</evidence>
<dbReference type="AlphaFoldDB" id="A0A5E7Z302"/>
<gene>
    <name evidence="7" type="primary">virB</name>
    <name evidence="7" type="ORF">SPHINGO391_410113</name>
</gene>